<feature type="region of interest" description="Disordered" evidence="1">
    <location>
        <begin position="76"/>
        <end position="128"/>
    </location>
</feature>
<dbReference type="SMART" id="SM00298">
    <property type="entry name" value="CHROMO"/>
    <property type="match status" value="1"/>
</dbReference>
<accession>A0A2V3IMH8</accession>
<sequence>MGSDIRIRGVTCTGPDQGLIGRTPQMDIYTGDLVNSSVTISEIPPQSTIAHARPITARMASEKHITVDPVHRAVRHPVGAQQRGYTPLLSIRLPTTKRHKPGESTHASSRNAPPGSQELSSPPPRSVALKTTNRSTILPVALDQPVAATQSSKLSADNTVKQVAKGAAKRDVYPKKFVIDHIVGHRYKPTREIECRVRWFSYPPSADTDEPVDRLPQSKIVQYHRREKTGVPANIDNALVG</sequence>
<evidence type="ECO:0000259" key="2">
    <source>
        <dbReference type="SMART" id="SM00298"/>
    </source>
</evidence>
<dbReference type="Gene3D" id="2.40.50.40">
    <property type="match status" value="1"/>
</dbReference>
<dbReference type="OrthoDB" id="10614709at2759"/>
<evidence type="ECO:0000313" key="3">
    <source>
        <dbReference type="EMBL" id="PXF43285.1"/>
    </source>
</evidence>
<dbReference type="InterPro" id="IPR016197">
    <property type="entry name" value="Chromo-like_dom_sf"/>
</dbReference>
<dbReference type="InterPro" id="IPR000953">
    <property type="entry name" value="Chromo/chromo_shadow_dom"/>
</dbReference>
<protein>
    <recommendedName>
        <fullName evidence="2">Chromo domain-containing protein</fullName>
    </recommendedName>
</protein>
<feature type="domain" description="Chromo" evidence="2">
    <location>
        <begin position="176"/>
        <end position="228"/>
    </location>
</feature>
<gene>
    <name evidence="3" type="ORF">BWQ96_06982</name>
</gene>
<dbReference type="EMBL" id="NBIV01000130">
    <property type="protein sequence ID" value="PXF43285.1"/>
    <property type="molecule type" value="Genomic_DNA"/>
</dbReference>
<keyword evidence="4" id="KW-1185">Reference proteome</keyword>
<reference evidence="3 4" key="1">
    <citation type="journal article" date="2018" name="Mol. Biol. Evol.">
        <title>Analysis of the draft genome of the red seaweed Gracilariopsis chorda provides insights into genome size evolution in Rhodophyta.</title>
        <authorList>
            <person name="Lee J."/>
            <person name="Yang E.C."/>
            <person name="Graf L."/>
            <person name="Yang J.H."/>
            <person name="Qiu H."/>
            <person name="Zel Zion U."/>
            <person name="Chan C.X."/>
            <person name="Stephens T.G."/>
            <person name="Weber A.P.M."/>
            <person name="Boo G.H."/>
            <person name="Boo S.M."/>
            <person name="Kim K.M."/>
            <person name="Shin Y."/>
            <person name="Jung M."/>
            <person name="Lee S.J."/>
            <person name="Yim H.S."/>
            <person name="Lee J.H."/>
            <person name="Bhattacharya D."/>
            <person name="Yoon H.S."/>
        </authorList>
    </citation>
    <scope>NUCLEOTIDE SEQUENCE [LARGE SCALE GENOMIC DNA]</scope>
    <source>
        <strain evidence="3 4">SKKU-2015</strain>
        <tissue evidence="3">Whole body</tissue>
    </source>
</reference>
<organism evidence="3 4">
    <name type="scientific">Gracilariopsis chorda</name>
    <dbReference type="NCBI Taxonomy" id="448386"/>
    <lineage>
        <taxon>Eukaryota</taxon>
        <taxon>Rhodophyta</taxon>
        <taxon>Florideophyceae</taxon>
        <taxon>Rhodymeniophycidae</taxon>
        <taxon>Gracilariales</taxon>
        <taxon>Gracilariaceae</taxon>
        <taxon>Gracilariopsis</taxon>
    </lineage>
</organism>
<proteinExistence type="predicted"/>
<dbReference type="CDD" id="cd00024">
    <property type="entry name" value="CD_CSD"/>
    <property type="match status" value="1"/>
</dbReference>
<comment type="caution">
    <text evidence="3">The sequence shown here is derived from an EMBL/GenBank/DDBJ whole genome shotgun (WGS) entry which is preliminary data.</text>
</comment>
<dbReference type="AlphaFoldDB" id="A0A2V3IMH8"/>
<dbReference type="SUPFAM" id="SSF54160">
    <property type="entry name" value="Chromo domain-like"/>
    <property type="match status" value="1"/>
</dbReference>
<evidence type="ECO:0000313" key="4">
    <source>
        <dbReference type="Proteomes" id="UP000247409"/>
    </source>
</evidence>
<name>A0A2V3IMH8_9FLOR</name>
<evidence type="ECO:0000256" key="1">
    <source>
        <dbReference type="SAM" id="MobiDB-lite"/>
    </source>
</evidence>
<dbReference type="Proteomes" id="UP000247409">
    <property type="component" value="Unassembled WGS sequence"/>
</dbReference>